<dbReference type="InterPro" id="IPR035983">
    <property type="entry name" value="Hect_E3_ubiquitin_ligase"/>
</dbReference>
<gene>
    <name evidence="2" type="primary">orf13</name>
</gene>
<evidence type="ECO:0000313" key="3">
    <source>
        <dbReference type="Proteomes" id="UP000007496"/>
    </source>
</evidence>
<reference evidence="2 3" key="1">
    <citation type="journal article" date="2011" name="MBio">
        <title>Evidence of a dominant lineage of Vibrio cholerae-specific lytic bacteriophages shed by cholera patients over a 10-year period in Dhaka, Bangladesh.</title>
        <authorList>
            <person name="Seed K.D."/>
            <person name="Bodi K.L."/>
            <person name="Kropinski A.M."/>
            <person name="Ackermann H.W."/>
            <person name="Calderwood S.B."/>
            <person name="Qadri F."/>
            <person name="Camilli A."/>
        </authorList>
    </citation>
    <scope>NUCLEOTIDE SEQUENCE [LARGE SCALE GENOMIC DNA]</scope>
</reference>
<organism evidence="2 3">
    <name type="scientific">Vibrio phage ICP3</name>
    <dbReference type="NCBI Taxonomy" id="979535"/>
    <lineage>
        <taxon>Viruses</taxon>
        <taxon>Duplodnaviria</taxon>
        <taxon>Heunggongvirae</taxon>
        <taxon>Uroviricota</taxon>
        <taxon>Caudoviricetes</taxon>
        <taxon>Autographivirales</taxon>
        <taxon>Autotranscriptaviridae</taxon>
        <taxon>Studiervirinae</taxon>
        <taxon>Chatterjeevirus</taxon>
        <taxon>Chatterjeevirus ICP3</taxon>
    </lineage>
</organism>
<protein>
    <submittedName>
        <fullName evidence="2">Uncharacterized protein orf13</fullName>
    </submittedName>
</protein>
<keyword evidence="3" id="KW-1185">Reference proteome</keyword>
<dbReference type="GeneID" id="10228795"/>
<name>F1D009_9CAUD</name>
<evidence type="ECO:0000313" key="2">
    <source>
        <dbReference type="EMBL" id="ADX87453.1"/>
    </source>
</evidence>
<feature type="domain" description="HECT" evidence="1">
    <location>
        <begin position="6"/>
        <end position="53"/>
    </location>
</feature>
<proteinExistence type="predicted"/>
<dbReference type="RefSeq" id="YP_004251256.1">
    <property type="nucleotide sequence ID" value="NC_015159.1"/>
</dbReference>
<dbReference type="Proteomes" id="UP000007496">
    <property type="component" value="Segment"/>
</dbReference>
<dbReference type="InterPro" id="IPR000569">
    <property type="entry name" value="HECT_dom"/>
</dbReference>
<dbReference type="EMBL" id="HQ641340">
    <property type="protein sequence ID" value="ADX87453.1"/>
    <property type="molecule type" value="Genomic_DNA"/>
</dbReference>
<evidence type="ECO:0000259" key="1">
    <source>
        <dbReference type="Pfam" id="PF00632"/>
    </source>
</evidence>
<dbReference type="SUPFAM" id="SSF56204">
    <property type="entry name" value="Hect, E3 ligase catalytic domain"/>
    <property type="match status" value="1"/>
</dbReference>
<accession>F1D009</accession>
<dbReference type="GO" id="GO:0004842">
    <property type="term" value="F:ubiquitin-protein transferase activity"/>
    <property type="evidence" value="ECO:0007669"/>
    <property type="project" value="InterPro"/>
</dbReference>
<dbReference type="KEGG" id="vg:10228795"/>
<sequence>MRVAFMNFYVTINSIGETLCHSLKSNQKNLVVTMKNLQNYVKPNVKAKTVRSCNVVVTTSI</sequence>
<dbReference type="Pfam" id="PF00632">
    <property type="entry name" value="HECT"/>
    <property type="match status" value="1"/>
</dbReference>